<comment type="caution">
    <text evidence="2">The sequence shown here is derived from an EMBL/GenBank/DDBJ whole genome shotgun (WGS) entry which is preliminary data.</text>
</comment>
<gene>
    <name evidence="2" type="ORF">ADUPG1_005847</name>
</gene>
<feature type="non-terminal residue" evidence="2">
    <location>
        <position position="1"/>
    </location>
</feature>
<protein>
    <submittedName>
        <fullName evidence="2">Uncharacterized protein</fullName>
    </submittedName>
</protein>
<feature type="compositionally biased region" description="Low complexity" evidence="1">
    <location>
        <begin position="1"/>
        <end position="19"/>
    </location>
</feature>
<feature type="region of interest" description="Disordered" evidence="1">
    <location>
        <begin position="1"/>
        <end position="24"/>
    </location>
</feature>
<evidence type="ECO:0000313" key="2">
    <source>
        <dbReference type="EMBL" id="GKT31358.1"/>
    </source>
</evidence>
<evidence type="ECO:0000313" key="3">
    <source>
        <dbReference type="Proteomes" id="UP001057375"/>
    </source>
</evidence>
<dbReference type="Proteomes" id="UP001057375">
    <property type="component" value="Unassembled WGS sequence"/>
</dbReference>
<organism evidence="2 3">
    <name type="scientific">Aduncisulcus paluster</name>
    <dbReference type="NCBI Taxonomy" id="2918883"/>
    <lineage>
        <taxon>Eukaryota</taxon>
        <taxon>Metamonada</taxon>
        <taxon>Carpediemonas-like organisms</taxon>
        <taxon>Aduncisulcus</taxon>
    </lineage>
</organism>
<accession>A0ABQ5KFP9</accession>
<name>A0ABQ5KFP9_9EUKA</name>
<keyword evidence="3" id="KW-1185">Reference proteome</keyword>
<dbReference type="EMBL" id="BQXS01009589">
    <property type="protein sequence ID" value="GKT31358.1"/>
    <property type="molecule type" value="Genomic_DNA"/>
</dbReference>
<proteinExistence type="predicted"/>
<feature type="non-terminal residue" evidence="2">
    <location>
        <position position="79"/>
    </location>
</feature>
<sequence>STSPFSSSSSSSSSSSISIPWPPTDIGVSGSSVVTIRPYDKADKSAYRPMEIPHLALDDPHAVPPYVPSDWAGVVYADL</sequence>
<evidence type="ECO:0000256" key="1">
    <source>
        <dbReference type="SAM" id="MobiDB-lite"/>
    </source>
</evidence>
<reference evidence="2" key="1">
    <citation type="submission" date="2022-03" db="EMBL/GenBank/DDBJ databases">
        <title>Draft genome sequence of Aduncisulcus paluster, a free-living microaerophilic Fornicata.</title>
        <authorList>
            <person name="Yuyama I."/>
            <person name="Kume K."/>
            <person name="Tamura T."/>
            <person name="Inagaki Y."/>
            <person name="Hashimoto T."/>
        </authorList>
    </citation>
    <scope>NUCLEOTIDE SEQUENCE</scope>
    <source>
        <strain evidence="2">NY0171</strain>
    </source>
</reference>